<dbReference type="Proteomes" id="UP001474421">
    <property type="component" value="Unassembled WGS sequence"/>
</dbReference>
<feature type="compositionally biased region" description="Polar residues" evidence="1">
    <location>
        <begin position="15"/>
        <end position="28"/>
    </location>
</feature>
<dbReference type="AlphaFoldDB" id="A0AAW1B172"/>
<comment type="caution">
    <text evidence="2">The sequence shown here is derived from an EMBL/GenBank/DDBJ whole genome shotgun (WGS) entry which is preliminary data.</text>
</comment>
<feature type="region of interest" description="Disordered" evidence="1">
    <location>
        <begin position="1"/>
        <end position="41"/>
    </location>
</feature>
<protein>
    <recommendedName>
        <fullName evidence="4">Integrase zinc-binding domain-containing protein</fullName>
    </recommendedName>
</protein>
<name>A0AAW1B172_CROAD</name>
<evidence type="ECO:0000256" key="1">
    <source>
        <dbReference type="SAM" id="MobiDB-lite"/>
    </source>
</evidence>
<keyword evidence="3" id="KW-1185">Reference proteome</keyword>
<proteinExistence type="predicted"/>
<evidence type="ECO:0008006" key="4">
    <source>
        <dbReference type="Google" id="ProtNLM"/>
    </source>
</evidence>
<sequence length="100" mass="11373">MPQYKSTRGEVVSSIVPNSQPAAQATTRQQEKKRRSPPTDAFAQQLKQELQTDAWFVAHQRDLTMRDGLAWKGDKLYVPDSLRLQILQRSHNAKQAGHFG</sequence>
<reference evidence="2 3" key="1">
    <citation type="journal article" date="2024" name="Proc. Natl. Acad. Sci. U.S.A.">
        <title>The genetic regulatory architecture and epigenomic basis for age-related changes in rattlesnake venom.</title>
        <authorList>
            <person name="Hogan M.P."/>
            <person name="Holding M.L."/>
            <person name="Nystrom G.S."/>
            <person name="Colston T.J."/>
            <person name="Bartlett D.A."/>
            <person name="Mason A.J."/>
            <person name="Ellsworth S.A."/>
            <person name="Rautsaw R.M."/>
            <person name="Lawrence K.C."/>
            <person name="Strickland J.L."/>
            <person name="He B."/>
            <person name="Fraser P."/>
            <person name="Margres M.J."/>
            <person name="Gilbert D.M."/>
            <person name="Gibbs H.L."/>
            <person name="Parkinson C.L."/>
            <person name="Rokyta D.R."/>
        </authorList>
    </citation>
    <scope>NUCLEOTIDE SEQUENCE [LARGE SCALE GENOMIC DNA]</scope>
    <source>
        <strain evidence="2">DRR0105</strain>
    </source>
</reference>
<evidence type="ECO:0000313" key="2">
    <source>
        <dbReference type="EMBL" id="KAK9395792.1"/>
    </source>
</evidence>
<gene>
    <name evidence="2" type="ORF">NXF25_019153</name>
</gene>
<evidence type="ECO:0000313" key="3">
    <source>
        <dbReference type="Proteomes" id="UP001474421"/>
    </source>
</evidence>
<organism evidence="2 3">
    <name type="scientific">Crotalus adamanteus</name>
    <name type="common">Eastern diamondback rattlesnake</name>
    <dbReference type="NCBI Taxonomy" id="8729"/>
    <lineage>
        <taxon>Eukaryota</taxon>
        <taxon>Metazoa</taxon>
        <taxon>Chordata</taxon>
        <taxon>Craniata</taxon>
        <taxon>Vertebrata</taxon>
        <taxon>Euteleostomi</taxon>
        <taxon>Lepidosauria</taxon>
        <taxon>Squamata</taxon>
        <taxon>Bifurcata</taxon>
        <taxon>Unidentata</taxon>
        <taxon>Episquamata</taxon>
        <taxon>Toxicofera</taxon>
        <taxon>Serpentes</taxon>
        <taxon>Colubroidea</taxon>
        <taxon>Viperidae</taxon>
        <taxon>Crotalinae</taxon>
        <taxon>Crotalus</taxon>
    </lineage>
</organism>
<accession>A0AAW1B172</accession>
<dbReference type="EMBL" id="JAOTOJ010000009">
    <property type="protein sequence ID" value="KAK9395792.1"/>
    <property type="molecule type" value="Genomic_DNA"/>
</dbReference>